<proteinExistence type="predicted"/>
<dbReference type="AlphaFoldDB" id="A0AA36JKD1"/>
<dbReference type="EMBL" id="CAUJNA010003662">
    <property type="protein sequence ID" value="CAJ1407217.1"/>
    <property type="molecule type" value="Genomic_DNA"/>
</dbReference>
<dbReference type="SUPFAM" id="SSF48452">
    <property type="entry name" value="TPR-like"/>
    <property type="match status" value="1"/>
</dbReference>
<dbReference type="Proteomes" id="UP001178507">
    <property type="component" value="Unassembled WGS sequence"/>
</dbReference>
<protein>
    <submittedName>
        <fullName evidence="2">Uncharacterized protein</fullName>
    </submittedName>
</protein>
<accession>A0AA36JKD1</accession>
<gene>
    <name evidence="2" type="ORF">EVOR1521_LOCUS28980</name>
</gene>
<dbReference type="Pfam" id="PF13374">
    <property type="entry name" value="TPR_10"/>
    <property type="match status" value="1"/>
</dbReference>
<evidence type="ECO:0000313" key="2">
    <source>
        <dbReference type="EMBL" id="CAJ1407217.1"/>
    </source>
</evidence>
<name>A0AA36JKD1_9DINO</name>
<sequence>MTSLASAFRAAGLRRPPGRPRPRPQSARGLGTSGGHGCEGLARAVLDGDGARFETEAARLRALCRANLSIGAVPRSRPEVLLGEAALAGDAAAFADAEAQLRRMQDTNRNIADAASHAASWTSNRGPGSMAHPVTTKLKHWRRCSIHAPHQRKESFGHSSPSTSTRPSAEPAYRFFAGPEANAAKLRAMEEEYTQLAQSCDCDLTDQRLLRATLELSGAYIEADCLDKAELLLQKAQEVTGQRGGETHSWCTQELAALRVKQNRQPEALELLEGLQPRPKRSLGRVYNSLGRFQEALECFQEASSEDLWQQAVAHKGLGNLAKAEELLSRALDMELHPLMRAQVQESLADCQPALQRYEAACGAFEELVGRNSAFGRCCLGLAQAAKVSHPMRAFEALRAALEVQAKMDALHPSALYELLDQVEDLLLDDGSGEAAVEPRNFLSLVEPLLGALERLKAAQNDRGGDGGVVLQKAAQVLLYAADFGAPEQVRPKALQLLRRAKQQMEAADASVELSELLAVADLQIKLAEARLTSA</sequence>
<organism evidence="2 3">
    <name type="scientific">Effrenium voratum</name>
    <dbReference type="NCBI Taxonomy" id="2562239"/>
    <lineage>
        <taxon>Eukaryota</taxon>
        <taxon>Sar</taxon>
        <taxon>Alveolata</taxon>
        <taxon>Dinophyceae</taxon>
        <taxon>Suessiales</taxon>
        <taxon>Symbiodiniaceae</taxon>
        <taxon>Effrenium</taxon>
    </lineage>
</organism>
<dbReference type="Gene3D" id="1.25.40.10">
    <property type="entry name" value="Tetratricopeptide repeat domain"/>
    <property type="match status" value="2"/>
</dbReference>
<comment type="caution">
    <text evidence="2">The sequence shown here is derived from an EMBL/GenBank/DDBJ whole genome shotgun (WGS) entry which is preliminary data.</text>
</comment>
<evidence type="ECO:0000313" key="3">
    <source>
        <dbReference type="Proteomes" id="UP001178507"/>
    </source>
</evidence>
<keyword evidence="3" id="KW-1185">Reference proteome</keyword>
<reference evidence="2" key="1">
    <citation type="submission" date="2023-08" db="EMBL/GenBank/DDBJ databases">
        <authorList>
            <person name="Chen Y."/>
            <person name="Shah S."/>
            <person name="Dougan E. K."/>
            <person name="Thang M."/>
            <person name="Chan C."/>
        </authorList>
    </citation>
    <scope>NUCLEOTIDE SEQUENCE</scope>
</reference>
<feature type="region of interest" description="Disordered" evidence="1">
    <location>
        <begin position="8"/>
        <end position="35"/>
    </location>
</feature>
<feature type="region of interest" description="Disordered" evidence="1">
    <location>
        <begin position="149"/>
        <end position="170"/>
    </location>
</feature>
<dbReference type="InterPro" id="IPR011990">
    <property type="entry name" value="TPR-like_helical_dom_sf"/>
</dbReference>
<evidence type="ECO:0000256" key="1">
    <source>
        <dbReference type="SAM" id="MobiDB-lite"/>
    </source>
</evidence>
<feature type="compositionally biased region" description="Polar residues" evidence="1">
    <location>
        <begin position="157"/>
        <end position="167"/>
    </location>
</feature>